<evidence type="ECO:0000256" key="5">
    <source>
        <dbReference type="ARBA" id="ARBA00022833"/>
    </source>
</evidence>
<dbReference type="PANTHER" id="PTHR16515">
    <property type="entry name" value="PR DOMAIN ZINC FINGER PROTEIN"/>
    <property type="match status" value="1"/>
</dbReference>
<evidence type="ECO:0000256" key="10">
    <source>
        <dbReference type="SAM" id="Phobius"/>
    </source>
</evidence>
<keyword evidence="3" id="KW-0677">Repeat</keyword>
<protein>
    <recommendedName>
        <fullName evidence="11">C2H2-type domain-containing protein</fullName>
    </recommendedName>
</protein>
<dbReference type="GO" id="GO:0008270">
    <property type="term" value="F:zinc ion binding"/>
    <property type="evidence" value="ECO:0007669"/>
    <property type="project" value="UniProtKB-KW"/>
</dbReference>
<evidence type="ECO:0000256" key="4">
    <source>
        <dbReference type="ARBA" id="ARBA00022771"/>
    </source>
</evidence>
<dbReference type="SUPFAM" id="SSF57667">
    <property type="entry name" value="beta-beta-alpha zinc fingers"/>
    <property type="match status" value="2"/>
</dbReference>
<evidence type="ECO:0000256" key="1">
    <source>
        <dbReference type="ARBA" id="ARBA00004123"/>
    </source>
</evidence>
<dbReference type="PROSITE" id="PS00028">
    <property type="entry name" value="ZINC_FINGER_C2H2_1"/>
    <property type="match status" value="3"/>
</dbReference>
<evidence type="ECO:0000256" key="6">
    <source>
        <dbReference type="ARBA" id="ARBA00023015"/>
    </source>
</evidence>
<dbReference type="Ensembl" id="ENSXCOT00000016984.1">
    <property type="protein sequence ID" value="ENSXCOP00000016767.1"/>
    <property type="gene ID" value="ENSXCOG00000012645.1"/>
</dbReference>
<dbReference type="Pfam" id="PF12874">
    <property type="entry name" value="zf-met"/>
    <property type="match status" value="1"/>
</dbReference>
<dbReference type="GO" id="GO:0005634">
    <property type="term" value="C:nucleus"/>
    <property type="evidence" value="ECO:0007669"/>
    <property type="project" value="UniProtKB-SubCell"/>
</dbReference>
<keyword evidence="13" id="KW-1185">Reference proteome</keyword>
<dbReference type="InterPro" id="IPR013087">
    <property type="entry name" value="Znf_C2H2_type"/>
</dbReference>
<dbReference type="Pfam" id="PF00096">
    <property type="entry name" value="zf-C2H2"/>
    <property type="match status" value="2"/>
</dbReference>
<accession>A0A3B5M017</accession>
<keyword evidence="10" id="KW-1133">Transmembrane helix</keyword>
<dbReference type="SMART" id="SM00355">
    <property type="entry name" value="ZnF_C2H2"/>
    <property type="match status" value="4"/>
</dbReference>
<keyword evidence="8" id="KW-0539">Nucleus</keyword>
<reference evidence="12" key="2">
    <citation type="submission" date="2025-09" db="UniProtKB">
        <authorList>
            <consortium name="Ensembl"/>
        </authorList>
    </citation>
    <scope>IDENTIFICATION</scope>
</reference>
<dbReference type="PROSITE" id="PS50157">
    <property type="entry name" value="ZINC_FINGER_C2H2_2"/>
    <property type="match status" value="4"/>
</dbReference>
<evidence type="ECO:0000256" key="8">
    <source>
        <dbReference type="ARBA" id="ARBA00023242"/>
    </source>
</evidence>
<evidence type="ECO:0000313" key="13">
    <source>
        <dbReference type="Proteomes" id="UP000261380"/>
    </source>
</evidence>
<keyword evidence="5" id="KW-0862">Zinc</keyword>
<evidence type="ECO:0000259" key="11">
    <source>
        <dbReference type="PROSITE" id="PS50157"/>
    </source>
</evidence>
<evidence type="ECO:0000256" key="2">
    <source>
        <dbReference type="ARBA" id="ARBA00022723"/>
    </source>
</evidence>
<keyword evidence="6" id="KW-0805">Transcription regulation</keyword>
<proteinExistence type="predicted"/>
<keyword evidence="7" id="KW-0804">Transcription</keyword>
<sequence>MTGSGHLFLTCFSVISTFSNLFMMLIDSGNTRLLTLIDWLWLGGRLPGAAHRRSTGVKPFSCKMCLKSFSSSSTLRMHEKSHQQTKEFACNTCGKTFHLRHMLQYHQRQHTGDRPHVCSFCSKGFLQASQLRQHELLHTGVKPHRCEHCGKEFRTPQNYHRHLQTVFFPSAPSLLLPALVALSLSIFLEPFFAHPPNLQIMDLVNRSLSNFLHEKTGHRRALLSCGDTPGRIRPGFIHDNRISAVWSLWIPGLSTNL</sequence>
<reference evidence="12" key="1">
    <citation type="submission" date="2025-08" db="UniProtKB">
        <authorList>
            <consortium name="Ensembl"/>
        </authorList>
    </citation>
    <scope>IDENTIFICATION</scope>
</reference>
<keyword evidence="2" id="KW-0479">Metal-binding</keyword>
<dbReference type="FunFam" id="3.30.160.60:FF:000100">
    <property type="entry name" value="Zinc finger 45-like"/>
    <property type="match status" value="1"/>
</dbReference>
<dbReference type="FunFam" id="3.30.160.60:FF:000624">
    <property type="entry name" value="zinc finger protein 697"/>
    <property type="match status" value="1"/>
</dbReference>
<evidence type="ECO:0000256" key="9">
    <source>
        <dbReference type="PROSITE-ProRule" id="PRU00042"/>
    </source>
</evidence>
<feature type="domain" description="C2H2-type" evidence="11">
    <location>
        <begin position="116"/>
        <end position="143"/>
    </location>
</feature>
<keyword evidence="10" id="KW-0812">Transmembrane</keyword>
<evidence type="ECO:0000256" key="7">
    <source>
        <dbReference type="ARBA" id="ARBA00023163"/>
    </source>
</evidence>
<dbReference type="GeneTree" id="ENSGT00940000167283"/>
<dbReference type="Proteomes" id="UP000261380">
    <property type="component" value="Unplaced"/>
</dbReference>
<feature type="domain" description="C2H2-type" evidence="11">
    <location>
        <begin position="88"/>
        <end position="115"/>
    </location>
</feature>
<dbReference type="Gene3D" id="3.30.160.60">
    <property type="entry name" value="Classic Zinc Finger"/>
    <property type="match status" value="4"/>
</dbReference>
<evidence type="ECO:0000256" key="3">
    <source>
        <dbReference type="ARBA" id="ARBA00022737"/>
    </source>
</evidence>
<feature type="domain" description="C2H2-type" evidence="11">
    <location>
        <begin position="144"/>
        <end position="172"/>
    </location>
</feature>
<keyword evidence="10" id="KW-0472">Membrane</keyword>
<dbReference type="InterPro" id="IPR036236">
    <property type="entry name" value="Znf_C2H2_sf"/>
</dbReference>
<name>A0A3B5M017_9TELE</name>
<keyword evidence="4 9" id="KW-0863">Zinc-finger</keyword>
<dbReference type="AlphaFoldDB" id="A0A3B5M017"/>
<organism evidence="12 13">
    <name type="scientific">Xiphophorus couchianus</name>
    <name type="common">Monterrey platyfish</name>
    <dbReference type="NCBI Taxonomy" id="32473"/>
    <lineage>
        <taxon>Eukaryota</taxon>
        <taxon>Metazoa</taxon>
        <taxon>Chordata</taxon>
        <taxon>Craniata</taxon>
        <taxon>Vertebrata</taxon>
        <taxon>Euteleostomi</taxon>
        <taxon>Actinopterygii</taxon>
        <taxon>Neopterygii</taxon>
        <taxon>Teleostei</taxon>
        <taxon>Neoteleostei</taxon>
        <taxon>Acanthomorphata</taxon>
        <taxon>Ovalentaria</taxon>
        <taxon>Atherinomorphae</taxon>
        <taxon>Cyprinodontiformes</taxon>
        <taxon>Poeciliidae</taxon>
        <taxon>Poeciliinae</taxon>
        <taxon>Xiphophorus</taxon>
    </lineage>
</organism>
<evidence type="ECO:0000313" key="12">
    <source>
        <dbReference type="Ensembl" id="ENSXCOP00000016767.1"/>
    </source>
</evidence>
<feature type="transmembrane region" description="Helical" evidence="10">
    <location>
        <begin position="6"/>
        <end position="26"/>
    </location>
</feature>
<comment type="subcellular location">
    <subcellularLocation>
        <location evidence="1">Nucleus</location>
    </subcellularLocation>
</comment>
<dbReference type="PANTHER" id="PTHR16515:SF49">
    <property type="entry name" value="GASTRULA ZINC FINGER PROTEIN XLCGF49.1-LIKE-RELATED"/>
    <property type="match status" value="1"/>
</dbReference>
<dbReference type="FunFam" id="3.30.160.60:FF:001289">
    <property type="entry name" value="Zinc finger protein 574"/>
    <property type="match status" value="1"/>
</dbReference>
<dbReference type="GO" id="GO:0006357">
    <property type="term" value="P:regulation of transcription by RNA polymerase II"/>
    <property type="evidence" value="ECO:0007669"/>
    <property type="project" value="UniProtKB-ARBA"/>
</dbReference>
<feature type="domain" description="C2H2-type" evidence="11">
    <location>
        <begin position="60"/>
        <end position="87"/>
    </location>
</feature>
<dbReference type="InterPro" id="IPR050331">
    <property type="entry name" value="Zinc_finger"/>
</dbReference>